<feature type="compositionally biased region" description="Basic and acidic residues" evidence="1">
    <location>
        <begin position="69"/>
        <end position="78"/>
    </location>
</feature>
<dbReference type="STRING" id="113562.SAMN04489716_0327"/>
<reference evidence="2 3" key="1">
    <citation type="submission" date="2016-10" db="EMBL/GenBank/DDBJ databases">
        <authorList>
            <person name="de Groot N.N."/>
        </authorList>
    </citation>
    <scope>NUCLEOTIDE SEQUENCE [LARGE SCALE GENOMIC DNA]</scope>
    <source>
        <strain evidence="2 3">DSM 43941</strain>
    </source>
</reference>
<name>A0A1H1QK02_9ACTN</name>
<gene>
    <name evidence="2" type="ORF">SAMN04489716_0327</name>
</gene>
<keyword evidence="3" id="KW-1185">Reference proteome</keyword>
<sequence>MIIDMTGIGSGVHYLPLGDFGAFSDRKIDKSVTARARPRLTLSRGQGRTIADPAAPLVSHEPAPGHESVQNHRTKESR</sequence>
<dbReference type="AlphaFoldDB" id="A0A1H1QK02"/>
<accession>A0A1H1QK02</accession>
<evidence type="ECO:0000313" key="3">
    <source>
        <dbReference type="Proteomes" id="UP000198688"/>
    </source>
</evidence>
<proteinExistence type="predicted"/>
<feature type="region of interest" description="Disordered" evidence="1">
    <location>
        <begin position="40"/>
        <end position="78"/>
    </location>
</feature>
<dbReference type="Proteomes" id="UP000198688">
    <property type="component" value="Chromosome I"/>
</dbReference>
<evidence type="ECO:0000313" key="2">
    <source>
        <dbReference type="EMBL" id="SDS23780.1"/>
    </source>
</evidence>
<evidence type="ECO:0000256" key="1">
    <source>
        <dbReference type="SAM" id="MobiDB-lite"/>
    </source>
</evidence>
<protein>
    <submittedName>
        <fullName evidence="2">Uncharacterized protein</fullName>
    </submittedName>
</protein>
<dbReference type="RefSeq" id="WP_092540928.1">
    <property type="nucleotide sequence ID" value="NZ_BOMJ01000004.1"/>
</dbReference>
<dbReference type="EMBL" id="LT629758">
    <property type="protein sequence ID" value="SDS23780.1"/>
    <property type="molecule type" value="Genomic_DNA"/>
</dbReference>
<organism evidence="2 3">
    <name type="scientific">Actinoplanes derwentensis</name>
    <dbReference type="NCBI Taxonomy" id="113562"/>
    <lineage>
        <taxon>Bacteria</taxon>
        <taxon>Bacillati</taxon>
        <taxon>Actinomycetota</taxon>
        <taxon>Actinomycetes</taxon>
        <taxon>Micromonosporales</taxon>
        <taxon>Micromonosporaceae</taxon>
        <taxon>Actinoplanes</taxon>
    </lineage>
</organism>